<evidence type="ECO:0000313" key="3">
    <source>
        <dbReference type="Proteomes" id="UP000031443"/>
    </source>
</evidence>
<accession>M7BU27</accession>
<sequence>MAHDIAARKNLVPISVESVNPDPEERGSTYLVERMHAILDSSYHRAAVGQELSPLMQKKDFLKGKQREQSCDFPQHYVLGAQGSEQRDTAGAMSSFGKLTEYFSLRKSRNEFRSDRRSGRRSGRDRLGVTAHTGPGDKNREAYGGLQPEEVEE</sequence>
<keyword evidence="3" id="KW-1185">Reference proteome</keyword>
<protein>
    <submittedName>
        <fullName evidence="2">Uncharacterized protein</fullName>
    </submittedName>
</protein>
<reference evidence="3" key="1">
    <citation type="journal article" date="2013" name="Nat. Genet.">
        <title>The draft genomes of soft-shell turtle and green sea turtle yield insights into the development and evolution of the turtle-specific body plan.</title>
        <authorList>
            <person name="Wang Z."/>
            <person name="Pascual-Anaya J."/>
            <person name="Zadissa A."/>
            <person name="Li W."/>
            <person name="Niimura Y."/>
            <person name="Huang Z."/>
            <person name="Li C."/>
            <person name="White S."/>
            <person name="Xiong Z."/>
            <person name="Fang D."/>
            <person name="Wang B."/>
            <person name="Ming Y."/>
            <person name="Chen Y."/>
            <person name="Zheng Y."/>
            <person name="Kuraku S."/>
            <person name="Pignatelli M."/>
            <person name="Herrero J."/>
            <person name="Beal K."/>
            <person name="Nozawa M."/>
            <person name="Li Q."/>
            <person name="Wang J."/>
            <person name="Zhang H."/>
            <person name="Yu L."/>
            <person name="Shigenobu S."/>
            <person name="Wang J."/>
            <person name="Liu J."/>
            <person name="Flicek P."/>
            <person name="Searle S."/>
            <person name="Wang J."/>
            <person name="Kuratani S."/>
            <person name="Yin Y."/>
            <person name="Aken B."/>
            <person name="Zhang G."/>
            <person name="Irie N."/>
        </authorList>
    </citation>
    <scope>NUCLEOTIDE SEQUENCE [LARGE SCALE GENOMIC DNA]</scope>
</reference>
<evidence type="ECO:0000313" key="2">
    <source>
        <dbReference type="EMBL" id="EMP40709.1"/>
    </source>
</evidence>
<feature type="compositionally biased region" description="Basic and acidic residues" evidence="1">
    <location>
        <begin position="110"/>
        <end position="127"/>
    </location>
</feature>
<organism evidence="2 3">
    <name type="scientific">Chelonia mydas</name>
    <name type="common">Green sea-turtle</name>
    <name type="synonym">Chelonia agassizi</name>
    <dbReference type="NCBI Taxonomy" id="8469"/>
    <lineage>
        <taxon>Eukaryota</taxon>
        <taxon>Metazoa</taxon>
        <taxon>Chordata</taxon>
        <taxon>Craniata</taxon>
        <taxon>Vertebrata</taxon>
        <taxon>Euteleostomi</taxon>
        <taxon>Archelosauria</taxon>
        <taxon>Testudinata</taxon>
        <taxon>Testudines</taxon>
        <taxon>Cryptodira</taxon>
        <taxon>Durocryptodira</taxon>
        <taxon>Americhelydia</taxon>
        <taxon>Chelonioidea</taxon>
        <taxon>Cheloniidae</taxon>
        <taxon>Chelonia</taxon>
    </lineage>
</organism>
<evidence type="ECO:0000256" key="1">
    <source>
        <dbReference type="SAM" id="MobiDB-lite"/>
    </source>
</evidence>
<dbReference type="EMBL" id="KB504180">
    <property type="protein sequence ID" value="EMP40709.1"/>
    <property type="molecule type" value="Genomic_DNA"/>
</dbReference>
<dbReference type="Proteomes" id="UP000031443">
    <property type="component" value="Unassembled WGS sequence"/>
</dbReference>
<gene>
    <name evidence="2" type="ORF">UY3_02046</name>
</gene>
<dbReference type="AlphaFoldDB" id="M7BU27"/>
<proteinExistence type="predicted"/>
<name>M7BU27_CHEMY</name>
<feature type="region of interest" description="Disordered" evidence="1">
    <location>
        <begin position="110"/>
        <end position="153"/>
    </location>
</feature>